<accession>A0A4Z2E6K9</accession>
<proteinExistence type="predicted"/>
<comment type="caution">
    <text evidence="1">The sequence shown here is derived from an EMBL/GenBank/DDBJ whole genome shotgun (WGS) entry which is preliminary data.</text>
</comment>
<sequence length="97" mass="10732">MESSERKWREEVYFPPGLRARDSHHGSVLNSSHFITQTKIEDVNLIGTKAPEIKGRAAAAGILLQRRLAAEEITVLELCGSWASSLDPSDIQVAVFK</sequence>
<organism evidence="1 2">
    <name type="scientific">Liparis tanakae</name>
    <name type="common">Tanaka's snailfish</name>
    <dbReference type="NCBI Taxonomy" id="230148"/>
    <lineage>
        <taxon>Eukaryota</taxon>
        <taxon>Metazoa</taxon>
        <taxon>Chordata</taxon>
        <taxon>Craniata</taxon>
        <taxon>Vertebrata</taxon>
        <taxon>Euteleostomi</taxon>
        <taxon>Actinopterygii</taxon>
        <taxon>Neopterygii</taxon>
        <taxon>Teleostei</taxon>
        <taxon>Neoteleostei</taxon>
        <taxon>Acanthomorphata</taxon>
        <taxon>Eupercaria</taxon>
        <taxon>Perciformes</taxon>
        <taxon>Cottioidei</taxon>
        <taxon>Cottales</taxon>
        <taxon>Liparidae</taxon>
        <taxon>Liparis</taxon>
    </lineage>
</organism>
<evidence type="ECO:0000313" key="1">
    <source>
        <dbReference type="EMBL" id="TNN24224.1"/>
    </source>
</evidence>
<reference evidence="1 2" key="1">
    <citation type="submission" date="2019-03" db="EMBL/GenBank/DDBJ databases">
        <title>First draft genome of Liparis tanakae, snailfish: a comprehensive survey of snailfish specific genes.</title>
        <authorList>
            <person name="Kim W."/>
            <person name="Song I."/>
            <person name="Jeong J.-H."/>
            <person name="Kim D."/>
            <person name="Kim S."/>
            <person name="Ryu S."/>
            <person name="Song J.Y."/>
            <person name="Lee S.K."/>
        </authorList>
    </citation>
    <scope>NUCLEOTIDE SEQUENCE [LARGE SCALE GENOMIC DNA]</scope>
    <source>
        <tissue evidence="1">Muscle</tissue>
    </source>
</reference>
<keyword evidence="2" id="KW-1185">Reference proteome</keyword>
<dbReference type="Proteomes" id="UP000314294">
    <property type="component" value="Unassembled WGS sequence"/>
</dbReference>
<protein>
    <submittedName>
        <fullName evidence="1">Uncharacterized protein</fullName>
    </submittedName>
</protein>
<dbReference type="EMBL" id="SRLO01016042">
    <property type="protein sequence ID" value="TNN24224.1"/>
    <property type="molecule type" value="Genomic_DNA"/>
</dbReference>
<name>A0A4Z2E6K9_9TELE</name>
<evidence type="ECO:0000313" key="2">
    <source>
        <dbReference type="Proteomes" id="UP000314294"/>
    </source>
</evidence>
<dbReference type="AlphaFoldDB" id="A0A4Z2E6K9"/>
<gene>
    <name evidence="1" type="ORF">EYF80_065654</name>
</gene>